<dbReference type="SUPFAM" id="SSF46689">
    <property type="entry name" value="Homeodomain-like"/>
    <property type="match status" value="1"/>
</dbReference>
<evidence type="ECO:0000259" key="2">
    <source>
        <dbReference type="Pfam" id="PF13358"/>
    </source>
</evidence>
<dbReference type="InterPro" id="IPR052338">
    <property type="entry name" value="Transposase_5"/>
</dbReference>
<evidence type="ECO:0008006" key="5">
    <source>
        <dbReference type="Google" id="ProtNLM"/>
    </source>
</evidence>
<proteinExistence type="predicted"/>
<dbReference type="GO" id="GO:0015074">
    <property type="term" value="P:DNA integration"/>
    <property type="evidence" value="ECO:0007669"/>
    <property type="project" value="InterPro"/>
</dbReference>
<gene>
    <name evidence="3" type="ORF">D9619_002328</name>
</gene>
<dbReference type="Pfam" id="PF01498">
    <property type="entry name" value="HTH_Tnp_Tc3_2"/>
    <property type="match status" value="1"/>
</dbReference>
<evidence type="ECO:0000313" key="4">
    <source>
        <dbReference type="Proteomes" id="UP000567179"/>
    </source>
</evidence>
<dbReference type="EMBL" id="JAACJJ010000056">
    <property type="protein sequence ID" value="KAF5312510.1"/>
    <property type="molecule type" value="Genomic_DNA"/>
</dbReference>
<evidence type="ECO:0000313" key="3">
    <source>
        <dbReference type="EMBL" id="KAF5312510.1"/>
    </source>
</evidence>
<reference evidence="3 4" key="1">
    <citation type="journal article" date="2020" name="ISME J.">
        <title>Uncovering the hidden diversity of litter-decomposition mechanisms in mushroom-forming fungi.</title>
        <authorList>
            <person name="Floudas D."/>
            <person name="Bentzer J."/>
            <person name="Ahren D."/>
            <person name="Johansson T."/>
            <person name="Persson P."/>
            <person name="Tunlid A."/>
        </authorList>
    </citation>
    <scope>NUCLEOTIDE SEQUENCE [LARGE SCALE GENOMIC DNA]</scope>
    <source>
        <strain evidence="3 4">CBS 101986</strain>
    </source>
</reference>
<dbReference type="Pfam" id="PF13358">
    <property type="entry name" value="DDE_3"/>
    <property type="match status" value="1"/>
</dbReference>
<dbReference type="GO" id="GO:0006313">
    <property type="term" value="P:DNA transposition"/>
    <property type="evidence" value="ECO:0007669"/>
    <property type="project" value="InterPro"/>
</dbReference>
<feature type="domain" description="Transposase Tc1-like" evidence="1">
    <location>
        <begin position="74"/>
        <end position="137"/>
    </location>
</feature>
<dbReference type="GO" id="GO:0003677">
    <property type="term" value="F:DNA binding"/>
    <property type="evidence" value="ECO:0007669"/>
    <property type="project" value="InterPro"/>
</dbReference>
<dbReference type="PANTHER" id="PTHR23022">
    <property type="entry name" value="TRANSPOSABLE ELEMENT-RELATED"/>
    <property type="match status" value="1"/>
</dbReference>
<dbReference type="PANTHER" id="PTHR23022:SF135">
    <property type="entry name" value="SI:DKEY-77F5.3"/>
    <property type="match status" value="1"/>
</dbReference>
<keyword evidence="4" id="KW-1185">Reference proteome</keyword>
<dbReference type="AlphaFoldDB" id="A0A8H5AX29"/>
<organism evidence="3 4">
    <name type="scientific">Psilocybe cf. subviscida</name>
    <dbReference type="NCBI Taxonomy" id="2480587"/>
    <lineage>
        <taxon>Eukaryota</taxon>
        <taxon>Fungi</taxon>
        <taxon>Dikarya</taxon>
        <taxon>Basidiomycota</taxon>
        <taxon>Agaricomycotina</taxon>
        <taxon>Agaricomycetes</taxon>
        <taxon>Agaricomycetidae</taxon>
        <taxon>Agaricales</taxon>
        <taxon>Agaricineae</taxon>
        <taxon>Strophariaceae</taxon>
        <taxon>Psilocybe</taxon>
    </lineage>
</organism>
<dbReference type="Proteomes" id="UP000567179">
    <property type="component" value="Unassembled WGS sequence"/>
</dbReference>
<dbReference type="Gene3D" id="1.10.10.10">
    <property type="entry name" value="Winged helix-like DNA-binding domain superfamily/Winged helix DNA-binding domain"/>
    <property type="match status" value="1"/>
</dbReference>
<accession>A0A8H5AX29</accession>
<sequence length="351" mass="40355">MPAQRSPKSRHSAAVKNQLVGAIAAGISIRQAARQFNIPRATANDIWQKFQRTGSTENLPKSGRPKKVTPRMERMAIRNALSERRKPFSEIANQCTPKISTSTVANILKRHNYHRRVARKVPYLNKAHRRARMAWARICKTYRAGNWRRKIWSDECYVHLGDNKGRTYVTRRPGEEYLEECCVATFTQSPIRVMVWACIMKGQKGPLVVMEFPGGKGGGINSKRYQEQILQPALKPFYRRMTRKMRGIQFQQDGAPSHRSKSTLRWLKKNRIPLFLHPSSSPDLNPIERVWHELKARLRAFPHPPTTLEGLKSAVRQIWDELPQSDIDKHIDGMDNRVQAILAAKGGHTRF</sequence>
<protein>
    <recommendedName>
        <fullName evidence="5">Transposase</fullName>
    </recommendedName>
</protein>
<dbReference type="InterPro" id="IPR038717">
    <property type="entry name" value="Tc1-like_DDE_dom"/>
</dbReference>
<dbReference type="InterPro" id="IPR002492">
    <property type="entry name" value="Transposase_Tc1-like"/>
</dbReference>
<comment type="caution">
    <text evidence="3">The sequence shown here is derived from an EMBL/GenBank/DDBJ whole genome shotgun (WGS) entry which is preliminary data.</text>
</comment>
<dbReference type="InterPro" id="IPR036388">
    <property type="entry name" value="WH-like_DNA-bd_sf"/>
</dbReference>
<dbReference type="Gene3D" id="3.30.420.10">
    <property type="entry name" value="Ribonuclease H-like superfamily/Ribonuclease H"/>
    <property type="match status" value="1"/>
</dbReference>
<feature type="domain" description="Tc1-like transposase DDE" evidence="2">
    <location>
        <begin position="223"/>
        <end position="300"/>
    </location>
</feature>
<dbReference type="InterPro" id="IPR036397">
    <property type="entry name" value="RNaseH_sf"/>
</dbReference>
<evidence type="ECO:0000259" key="1">
    <source>
        <dbReference type="Pfam" id="PF01498"/>
    </source>
</evidence>
<name>A0A8H5AX29_9AGAR</name>
<dbReference type="InterPro" id="IPR009057">
    <property type="entry name" value="Homeodomain-like_sf"/>
</dbReference>
<dbReference type="OrthoDB" id="2431447at2759"/>